<organism evidence="12 13">
    <name type="scientific">Aphanomyces euteiches</name>
    <dbReference type="NCBI Taxonomy" id="100861"/>
    <lineage>
        <taxon>Eukaryota</taxon>
        <taxon>Sar</taxon>
        <taxon>Stramenopiles</taxon>
        <taxon>Oomycota</taxon>
        <taxon>Saprolegniomycetes</taxon>
        <taxon>Saprolegniales</taxon>
        <taxon>Verrucalvaceae</taxon>
        <taxon>Aphanomyces</taxon>
    </lineage>
</organism>
<gene>
    <name evidence="12" type="ORF">Ae201684_016077</name>
</gene>
<evidence type="ECO:0000256" key="1">
    <source>
        <dbReference type="ARBA" id="ARBA00022741"/>
    </source>
</evidence>
<dbReference type="SUPFAM" id="SSF52540">
    <property type="entry name" value="P-loop containing nucleoside triphosphate hydrolases"/>
    <property type="match status" value="1"/>
</dbReference>
<dbReference type="GO" id="GO:0000146">
    <property type="term" value="F:microfilament motor activity"/>
    <property type="evidence" value="ECO:0007669"/>
    <property type="project" value="TreeGrafter"/>
</dbReference>
<evidence type="ECO:0000256" key="7">
    <source>
        <dbReference type="PROSITE-ProRule" id="PRU00782"/>
    </source>
</evidence>
<dbReference type="CDD" id="cd23767">
    <property type="entry name" value="IQCD"/>
    <property type="match status" value="1"/>
</dbReference>
<keyword evidence="4 7" id="KW-0518">Myosin</keyword>
<dbReference type="PANTHER" id="PTHR13140:SF706">
    <property type="entry name" value="DILUTE CLASS UNCONVENTIONAL MYOSIN, ISOFORM C"/>
    <property type="match status" value="1"/>
</dbReference>
<proteinExistence type="inferred from homology"/>
<keyword evidence="1 7" id="KW-0547">Nucleotide-binding</keyword>
<dbReference type="Gene3D" id="1.10.10.820">
    <property type="match status" value="1"/>
</dbReference>
<evidence type="ECO:0000313" key="12">
    <source>
        <dbReference type="EMBL" id="KAF0725436.1"/>
    </source>
</evidence>
<evidence type="ECO:0000256" key="9">
    <source>
        <dbReference type="SAM" id="MobiDB-lite"/>
    </source>
</evidence>
<dbReference type="GO" id="GO:0005524">
    <property type="term" value="F:ATP binding"/>
    <property type="evidence" value="ECO:0007669"/>
    <property type="project" value="UniProtKB-UniRule"/>
</dbReference>
<name>A0A6G0WFV6_9STRA</name>
<evidence type="ECO:0000256" key="5">
    <source>
        <dbReference type="ARBA" id="ARBA00023175"/>
    </source>
</evidence>
<keyword evidence="6 7" id="KW-0009">Actin-binding</keyword>
<dbReference type="Pfam" id="PF00063">
    <property type="entry name" value="Myosin_head"/>
    <property type="match status" value="1"/>
</dbReference>
<dbReference type="PROSITE" id="PS51456">
    <property type="entry name" value="MYOSIN_MOTOR"/>
    <property type="match status" value="1"/>
</dbReference>
<feature type="compositionally biased region" description="Polar residues" evidence="9">
    <location>
        <begin position="48"/>
        <end position="62"/>
    </location>
</feature>
<feature type="binding site" evidence="7">
    <location>
        <begin position="163"/>
        <end position="170"/>
    </location>
    <ligand>
        <name>ATP</name>
        <dbReference type="ChEBI" id="CHEBI:30616"/>
    </ligand>
</feature>
<feature type="domain" description="Myosin N-terminal SH3-like" evidence="11">
    <location>
        <begin position="3"/>
        <end position="53"/>
    </location>
</feature>
<feature type="compositionally biased region" description="Low complexity" evidence="9">
    <location>
        <begin position="1242"/>
        <end position="1253"/>
    </location>
</feature>
<evidence type="ECO:0000256" key="2">
    <source>
        <dbReference type="ARBA" id="ARBA00022840"/>
    </source>
</evidence>
<keyword evidence="5 7" id="KW-0505">Motor protein</keyword>
<comment type="similarity">
    <text evidence="7">Belongs to the TRAFAC class myosin-kinesin ATPase superfamily. Myosin family.</text>
</comment>
<feature type="compositionally biased region" description="Low complexity" evidence="9">
    <location>
        <begin position="1223"/>
        <end position="1235"/>
    </location>
</feature>
<dbReference type="Gene3D" id="1.20.5.190">
    <property type="match status" value="2"/>
</dbReference>
<dbReference type="InterPro" id="IPR001609">
    <property type="entry name" value="Myosin_head_motor_dom-like"/>
</dbReference>
<feature type="coiled-coil region" evidence="8">
    <location>
        <begin position="859"/>
        <end position="976"/>
    </location>
</feature>
<dbReference type="Gene3D" id="3.40.850.10">
    <property type="entry name" value="Kinesin motor domain"/>
    <property type="match status" value="1"/>
</dbReference>
<comment type="caution">
    <text evidence="12">The sequence shown here is derived from an EMBL/GenBank/DDBJ whole genome shotgun (WGS) entry which is preliminary data.</text>
</comment>
<dbReference type="EMBL" id="VJMJ01000242">
    <property type="protein sequence ID" value="KAF0725436.1"/>
    <property type="molecule type" value="Genomic_DNA"/>
</dbReference>
<keyword evidence="3 8" id="KW-0175">Coiled coil</keyword>
<dbReference type="GO" id="GO:0005737">
    <property type="term" value="C:cytoplasm"/>
    <property type="evidence" value="ECO:0007669"/>
    <property type="project" value="TreeGrafter"/>
</dbReference>
<dbReference type="Proteomes" id="UP000481153">
    <property type="component" value="Unassembled WGS sequence"/>
</dbReference>
<dbReference type="PANTHER" id="PTHR13140">
    <property type="entry name" value="MYOSIN"/>
    <property type="match status" value="1"/>
</dbReference>
<dbReference type="SMART" id="SM00015">
    <property type="entry name" value="IQ"/>
    <property type="match status" value="5"/>
</dbReference>
<evidence type="ECO:0000256" key="8">
    <source>
        <dbReference type="SAM" id="Coils"/>
    </source>
</evidence>
<evidence type="ECO:0000256" key="6">
    <source>
        <dbReference type="ARBA" id="ARBA00023203"/>
    </source>
</evidence>
<evidence type="ECO:0000313" key="13">
    <source>
        <dbReference type="Proteomes" id="UP000481153"/>
    </source>
</evidence>
<dbReference type="SUPFAM" id="SSF50084">
    <property type="entry name" value="Myosin S1 fragment, N-terminal domain"/>
    <property type="match status" value="1"/>
</dbReference>
<evidence type="ECO:0000256" key="4">
    <source>
        <dbReference type="ARBA" id="ARBA00023123"/>
    </source>
</evidence>
<evidence type="ECO:0008006" key="14">
    <source>
        <dbReference type="Google" id="ProtNLM"/>
    </source>
</evidence>
<feature type="domain" description="Myosin motor" evidence="10">
    <location>
        <begin position="69"/>
        <end position="739"/>
    </location>
</feature>
<protein>
    <recommendedName>
        <fullName evidence="14">Myosin motor domain-containing protein</fullName>
    </recommendedName>
</protein>
<dbReference type="CDD" id="cd00124">
    <property type="entry name" value="MYSc"/>
    <property type="match status" value="1"/>
</dbReference>
<dbReference type="GO" id="GO:0016459">
    <property type="term" value="C:myosin complex"/>
    <property type="evidence" value="ECO:0007669"/>
    <property type="project" value="UniProtKB-KW"/>
</dbReference>
<dbReference type="GO" id="GO:0051015">
    <property type="term" value="F:actin filament binding"/>
    <property type="evidence" value="ECO:0007669"/>
    <property type="project" value="TreeGrafter"/>
</dbReference>
<feature type="region of interest" description="Disordered" evidence="9">
    <location>
        <begin position="37"/>
        <end position="62"/>
    </location>
</feature>
<dbReference type="PROSITE" id="PS51844">
    <property type="entry name" value="SH3_LIKE"/>
    <property type="match status" value="1"/>
</dbReference>
<dbReference type="SMART" id="SM00242">
    <property type="entry name" value="MYSc"/>
    <property type="match status" value="1"/>
</dbReference>
<feature type="region of interest" description="Disordered" evidence="9">
    <location>
        <begin position="1297"/>
        <end position="1341"/>
    </location>
</feature>
<dbReference type="InterPro" id="IPR036961">
    <property type="entry name" value="Kinesin_motor_dom_sf"/>
</dbReference>
<dbReference type="InterPro" id="IPR000048">
    <property type="entry name" value="IQ_motif_EF-hand-BS"/>
</dbReference>
<keyword evidence="2 7" id="KW-0067">ATP-binding</keyword>
<dbReference type="PRINTS" id="PR00193">
    <property type="entry name" value="MYOSINHEAVY"/>
</dbReference>
<dbReference type="Pfam" id="PF02736">
    <property type="entry name" value="Myosin_N"/>
    <property type="match status" value="1"/>
</dbReference>
<keyword evidence="13" id="KW-1185">Reference proteome</keyword>
<dbReference type="InterPro" id="IPR027417">
    <property type="entry name" value="P-loop_NTPase"/>
</dbReference>
<sequence>MADQHTKIYIPDPKVSWIAAEILKTEGDMVEVQTFPDPTEESVDDHPQQPTRRTVPKSSMSLQNSLPEDGCEDMVNLSYLHEAAILYNLKDRFHCGLPYTYTGPICIAVNPYKWLDIYNTATQELYLDADKLGELPPHVYAVSSRSFLHMKTSGQNQSILVSGESGAGKTETTKILMSHLATAGDRDVHNKEVTLNIVERVLQSNPLMESFGNAKTSRNDNSSRFGKFSELQFNEEYELVGARCNTYLLEKSRVSTHGKGERNYHIFYQLLAAPEDFRRRVELEQADPSIYPFLRGVADDDGEKIRASDEEFFHRTVRGLTTLGISEEDQMSVFGIVAAILHLGRVDFQGEEAKMVADPSTVAAISKLLGFDPQDFEQSLCTRQMSAGLDTYTVPHTMEQATNARTALSVALYSKLFDWLVTHVNASTSSKMHVSHRICILDIFGFEIFESNSFEQLCINYANEKLQQKFTQDVFKSIQVEYEEEGIPWTKIEFADNLNVLELIEGRFGLLALLNEECMRPKGSDAAFTNKLSAHYNDNDRFELPRLKRNCFTIHHYAGNVTYETSGFLVKNTDMLQRDTVLLLNRSTSQFILSLFPQAEKPVSSNRLKRSNSIVGDSVGTQFKSQLNALMEDIRRTHVQYVRCIKPNATKSPLVFAKQRVTSQLQCAGVVEAVKISRSAFPNRLTQDHCLDRFHMLSKTTENCEAFLTQFLDPTEFQMGKSRVFFRSGALERLEELRTAKRNSCAILLQRMARGWHALSKFQRLRDAAIRLQAYSRGFVVRQRYLAMRSAAITLQCAVRCYTAVQIVLAMRRTNRATQIQSVYKMHVAHASYRRTRKAVLKIQCLVRGFIAKKAYARKLVQAKEEAKLENQIQRLKDRLREEKARNEQLQRRSSMMLDAPGLDQELEGASGLIDQLRSEMALLKEANAALKDQNAQLKKEKDQMERGAYVNGASFSAANQRASKLQEEVEFLKMAHGRIKETHKTMRLQITAGVETIHRLQLELRQVMSQRDALDLASRQMQAHIQTLDGDNKELTTVNARLRLILRQDPVLNRKSRDEVAGLMKNVRQAQETRKPAPIPTPSLPQLAPEVASILLPKLPRTKNPAQRAVHLLSTPETPVPGIRQPKGTDGPLEHPGKVMGLEPNTEEDDVKFRITLMDDEKETTPAATTPSPPLPTQPATMKLPLPPPTNVALPVWNKQPPPPPPQQSNNNRRKSSNGDESQSQRPRSASAASKQRRNDQQQTRRQNSSNNVGQNGHHLQRQNSAPNQAHYHPQHVALNVHHLHYHNQQQPVQPHYQVNGQYNGPRVQRAGSITPPPPLPPPQQQTPPHLGRGGRHVEI</sequence>
<dbReference type="Gene3D" id="1.20.58.530">
    <property type="match status" value="1"/>
</dbReference>
<accession>A0A6G0WFV6</accession>
<evidence type="ECO:0000256" key="3">
    <source>
        <dbReference type="ARBA" id="ARBA00023054"/>
    </source>
</evidence>
<dbReference type="InterPro" id="IPR004009">
    <property type="entry name" value="SH3_Myosin"/>
</dbReference>
<evidence type="ECO:0000259" key="10">
    <source>
        <dbReference type="PROSITE" id="PS51456"/>
    </source>
</evidence>
<feature type="compositionally biased region" description="Pro residues" evidence="9">
    <location>
        <begin position="1316"/>
        <end position="1327"/>
    </location>
</feature>
<dbReference type="Gene3D" id="1.20.120.720">
    <property type="entry name" value="Myosin VI head, motor domain, U50 subdomain"/>
    <property type="match status" value="1"/>
</dbReference>
<dbReference type="Gene3D" id="6.20.240.20">
    <property type="match status" value="1"/>
</dbReference>
<feature type="region of interest" description="Actin-binding" evidence="7">
    <location>
        <begin position="627"/>
        <end position="649"/>
    </location>
</feature>
<feature type="region of interest" description="Disordered" evidence="9">
    <location>
        <begin position="1163"/>
        <end position="1270"/>
    </location>
</feature>
<evidence type="ECO:0000259" key="11">
    <source>
        <dbReference type="PROSITE" id="PS51844"/>
    </source>
</evidence>
<dbReference type="VEuPathDB" id="FungiDB:AeMF1_002429"/>
<dbReference type="GO" id="GO:0016020">
    <property type="term" value="C:membrane"/>
    <property type="evidence" value="ECO:0007669"/>
    <property type="project" value="TreeGrafter"/>
</dbReference>
<feature type="region of interest" description="Disordered" evidence="9">
    <location>
        <begin position="1117"/>
        <end position="1151"/>
    </location>
</feature>
<reference evidence="12 13" key="1">
    <citation type="submission" date="2019-07" db="EMBL/GenBank/DDBJ databases">
        <title>Genomics analysis of Aphanomyces spp. identifies a new class of oomycete effector associated with host adaptation.</title>
        <authorList>
            <person name="Gaulin E."/>
        </authorList>
    </citation>
    <scope>NUCLEOTIDE SEQUENCE [LARGE SCALE GENOMIC DNA]</scope>
    <source>
        <strain evidence="12 13">ATCC 201684</strain>
    </source>
</reference>
<dbReference type="PROSITE" id="PS50096">
    <property type="entry name" value="IQ"/>
    <property type="match status" value="3"/>
</dbReference>
<dbReference type="GO" id="GO:0007015">
    <property type="term" value="P:actin filament organization"/>
    <property type="evidence" value="ECO:0007669"/>
    <property type="project" value="TreeGrafter"/>
</dbReference>
<dbReference type="Pfam" id="PF00612">
    <property type="entry name" value="IQ"/>
    <property type="match status" value="2"/>
</dbReference>